<accession>A0A6M6DYQ9</accession>
<proteinExistence type="predicted"/>
<dbReference type="RefSeq" id="WP_171778024.1">
    <property type="nucleotide sequence ID" value="NZ_CP045273.1"/>
</dbReference>
<geneLocation type="plasmid" evidence="2">
    <name>pfdu301a</name>
</geneLocation>
<reference evidence="1 2" key="1">
    <citation type="submission" date="2019-10" db="EMBL/GenBank/DDBJ databases">
        <title>Complete genome sequences for adaption low water activity.</title>
        <authorList>
            <person name="Zhao L."/>
            <person name="Zhong J."/>
        </authorList>
    </citation>
    <scope>NUCLEOTIDE SEQUENCE [LARGE SCALE GENOMIC DNA]</scope>
    <source>
        <strain evidence="1 2">FDU301</strain>
        <plasmid evidence="2">pfdu301a</plasmid>
    </source>
</reference>
<evidence type="ECO:0000313" key="1">
    <source>
        <dbReference type="EMBL" id="QJX80041.1"/>
    </source>
</evidence>
<dbReference type="EMBL" id="CP045273">
    <property type="protein sequence ID" value="QJX80041.1"/>
    <property type="molecule type" value="Genomic_DNA"/>
</dbReference>
<sequence length="198" mass="21006">MFKRMLLGMLYLIVITPLGIVSASSTTGDTNASITVNPGSLGFTQLITSSLFFQPYTIGATQPNQNNTSTHTFKVADYSGDLSGWTVSATFSDFTLDTNNDGVPEDRLSNHGATIDLKCGSTTFKSFTHACQTDVNRAITSSGTAPSILASSPANSTSAGEFVYTIPANFFALKFNNSVKEGSYNGTLTIDFASVYTP</sequence>
<keyword evidence="1" id="KW-0614">Plasmid</keyword>
<organism evidence="1 2">
    <name type="scientific">Priestia megaterium</name>
    <name type="common">Bacillus megaterium</name>
    <dbReference type="NCBI Taxonomy" id="1404"/>
    <lineage>
        <taxon>Bacteria</taxon>
        <taxon>Bacillati</taxon>
        <taxon>Bacillota</taxon>
        <taxon>Bacilli</taxon>
        <taxon>Bacillales</taxon>
        <taxon>Bacillaceae</taxon>
        <taxon>Priestia</taxon>
    </lineage>
</organism>
<gene>
    <name evidence="1" type="ORF">FDZ14_28465</name>
</gene>
<dbReference type="Proteomes" id="UP000501076">
    <property type="component" value="Plasmid pFDU301A"/>
</dbReference>
<dbReference type="AlphaFoldDB" id="A0A6M6DYQ9"/>
<name>A0A6M6DYQ9_PRIMG</name>
<evidence type="ECO:0000313" key="2">
    <source>
        <dbReference type="Proteomes" id="UP000501076"/>
    </source>
</evidence>
<evidence type="ECO:0008006" key="3">
    <source>
        <dbReference type="Google" id="ProtNLM"/>
    </source>
</evidence>
<protein>
    <recommendedName>
        <fullName evidence="3">WxL domain-containing protein</fullName>
    </recommendedName>
</protein>